<dbReference type="WBParaSite" id="L893_g25565.t1">
    <property type="protein sequence ID" value="L893_g25565.t1"/>
    <property type="gene ID" value="L893_g25565"/>
</dbReference>
<proteinExistence type="predicted"/>
<feature type="transmembrane region" description="Helical" evidence="1">
    <location>
        <begin position="6"/>
        <end position="22"/>
    </location>
</feature>
<sequence length="125" mass="15083">MVFTVIFFVETVLHVWFCVKFWQFQKKQGHSHKERHLIKANHIVLFQIITQSVLCMIPNTIRFANMQFFQLRIYWMWVLSQYYGLLFSTNIALSAMFVVYKMWDQRRSQKVNSIIVTTQHSRTTG</sequence>
<keyword evidence="1" id="KW-1133">Transmembrane helix</keyword>
<evidence type="ECO:0000256" key="1">
    <source>
        <dbReference type="SAM" id="Phobius"/>
    </source>
</evidence>
<dbReference type="AlphaFoldDB" id="A0A1I7ZEJ9"/>
<name>A0A1I7ZEJ9_9BILA</name>
<organism evidence="2 3">
    <name type="scientific">Steinernema glaseri</name>
    <dbReference type="NCBI Taxonomy" id="37863"/>
    <lineage>
        <taxon>Eukaryota</taxon>
        <taxon>Metazoa</taxon>
        <taxon>Ecdysozoa</taxon>
        <taxon>Nematoda</taxon>
        <taxon>Chromadorea</taxon>
        <taxon>Rhabditida</taxon>
        <taxon>Tylenchina</taxon>
        <taxon>Panagrolaimomorpha</taxon>
        <taxon>Strongyloidoidea</taxon>
        <taxon>Steinernematidae</taxon>
        <taxon>Steinernema</taxon>
    </lineage>
</organism>
<feature type="transmembrane region" description="Helical" evidence="1">
    <location>
        <begin position="43"/>
        <end position="61"/>
    </location>
</feature>
<protein>
    <submittedName>
        <fullName evidence="3">7TM_GPCR_Srx domain-containing protein</fullName>
    </submittedName>
</protein>
<feature type="transmembrane region" description="Helical" evidence="1">
    <location>
        <begin position="81"/>
        <end position="100"/>
    </location>
</feature>
<evidence type="ECO:0000313" key="3">
    <source>
        <dbReference type="WBParaSite" id="L893_g25565.t1"/>
    </source>
</evidence>
<keyword evidence="2" id="KW-1185">Reference proteome</keyword>
<reference evidence="3" key="1">
    <citation type="submission" date="2016-11" db="UniProtKB">
        <authorList>
            <consortium name="WormBaseParasite"/>
        </authorList>
    </citation>
    <scope>IDENTIFICATION</scope>
</reference>
<keyword evidence="1" id="KW-0472">Membrane</keyword>
<evidence type="ECO:0000313" key="2">
    <source>
        <dbReference type="Proteomes" id="UP000095287"/>
    </source>
</evidence>
<accession>A0A1I7ZEJ9</accession>
<dbReference type="Proteomes" id="UP000095287">
    <property type="component" value="Unplaced"/>
</dbReference>
<keyword evidence="1" id="KW-0812">Transmembrane</keyword>